<dbReference type="GO" id="GO:0016780">
    <property type="term" value="F:phosphotransferase activity, for other substituted phosphate groups"/>
    <property type="evidence" value="ECO:0007669"/>
    <property type="project" value="InterPro"/>
</dbReference>
<evidence type="ECO:0000256" key="7">
    <source>
        <dbReference type="ARBA" id="ARBA00023098"/>
    </source>
</evidence>
<dbReference type="Pfam" id="PF01066">
    <property type="entry name" value="CDP-OH_P_transf"/>
    <property type="match status" value="1"/>
</dbReference>
<dbReference type="PANTHER" id="PTHR14269">
    <property type="entry name" value="CDP-DIACYLGLYCEROL--GLYCEROL-3-PHOSPHATE 3-PHOSPHATIDYLTRANSFERASE-RELATED"/>
    <property type="match status" value="1"/>
</dbReference>
<keyword evidence="4 11" id="KW-0808">Transferase</keyword>
<comment type="similarity">
    <text evidence="2 11">Belongs to the CDP-alcohol phosphatidyltransferase class-I family.</text>
</comment>
<keyword evidence="9" id="KW-0594">Phospholipid biosynthesis</keyword>
<dbReference type="InterPro" id="IPR050324">
    <property type="entry name" value="CDP-alcohol_PTase-I"/>
</dbReference>
<organism evidence="13 14">
    <name type="scientific">Aerophobetes bacterium</name>
    <dbReference type="NCBI Taxonomy" id="2030807"/>
    <lineage>
        <taxon>Bacteria</taxon>
        <taxon>Candidatus Aerophobota</taxon>
    </lineage>
</organism>
<evidence type="ECO:0000256" key="1">
    <source>
        <dbReference type="ARBA" id="ARBA00004141"/>
    </source>
</evidence>
<feature type="transmembrane region" description="Helical" evidence="12">
    <location>
        <begin position="176"/>
        <end position="194"/>
    </location>
</feature>
<dbReference type="PANTHER" id="PTHR14269:SF61">
    <property type="entry name" value="CDP-DIACYLGLYCEROL--SERINE O-PHOSPHATIDYLTRANSFERASE"/>
    <property type="match status" value="1"/>
</dbReference>
<evidence type="ECO:0000256" key="10">
    <source>
        <dbReference type="ARBA" id="ARBA00023264"/>
    </source>
</evidence>
<feature type="transmembrane region" description="Helical" evidence="12">
    <location>
        <begin position="101"/>
        <end position="122"/>
    </location>
</feature>
<evidence type="ECO:0000256" key="6">
    <source>
        <dbReference type="ARBA" id="ARBA00022989"/>
    </source>
</evidence>
<dbReference type="GO" id="GO:0016020">
    <property type="term" value="C:membrane"/>
    <property type="evidence" value="ECO:0007669"/>
    <property type="project" value="UniProtKB-SubCell"/>
</dbReference>
<dbReference type="AlphaFoldDB" id="A0A2A4YD31"/>
<dbReference type="EMBL" id="NVUU01000083">
    <property type="protein sequence ID" value="PCI92832.1"/>
    <property type="molecule type" value="Genomic_DNA"/>
</dbReference>
<evidence type="ECO:0000256" key="4">
    <source>
        <dbReference type="ARBA" id="ARBA00022679"/>
    </source>
</evidence>
<accession>A0A2A4YD31</accession>
<dbReference type="InterPro" id="IPR043130">
    <property type="entry name" value="CDP-OH_PTrfase_TM_dom"/>
</dbReference>
<dbReference type="Gene3D" id="1.20.120.1760">
    <property type="match status" value="1"/>
</dbReference>
<dbReference type="Proteomes" id="UP000217838">
    <property type="component" value="Unassembled WGS sequence"/>
</dbReference>
<evidence type="ECO:0000313" key="14">
    <source>
        <dbReference type="Proteomes" id="UP000217838"/>
    </source>
</evidence>
<keyword evidence="8 12" id="KW-0472">Membrane</keyword>
<dbReference type="InterPro" id="IPR048254">
    <property type="entry name" value="CDP_ALCOHOL_P_TRANSF_CS"/>
</dbReference>
<evidence type="ECO:0000256" key="5">
    <source>
        <dbReference type="ARBA" id="ARBA00022692"/>
    </source>
</evidence>
<feature type="transmembrane region" description="Helical" evidence="12">
    <location>
        <begin position="38"/>
        <end position="59"/>
    </location>
</feature>
<evidence type="ECO:0000256" key="11">
    <source>
        <dbReference type="RuleBase" id="RU003750"/>
    </source>
</evidence>
<keyword evidence="3" id="KW-0444">Lipid biosynthesis</keyword>
<sequence length="279" mass="30436">MKQAYVLPNIITAFGLSCGLFVVFKVNLKAPGIGVYELLLSSTILILIAALADVLDGAIARVVKGESDFGIIFDSLADTVSFGVAPSVLLLKSLALEQGTWLSFFAFIAAMIYSICGILRLVRFNVKAAQNKGDELAAKAQKRSFTGLPIPGGAVCAISLNLFLNSPIMAEWIPNFNPLIKTIILCVGTLLVGLMMISRCRFFSLKALRFRGDSFYLLFATVIIAIFVLYGIIHRFSLVLFAISWGYLLLGCVLTLIKITTGKKSKTLRDFDPNSDEFE</sequence>
<dbReference type="GO" id="GO:0008654">
    <property type="term" value="P:phospholipid biosynthetic process"/>
    <property type="evidence" value="ECO:0007669"/>
    <property type="project" value="UniProtKB-KW"/>
</dbReference>
<gene>
    <name evidence="13" type="ORF">COB11_06505</name>
</gene>
<evidence type="ECO:0000256" key="12">
    <source>
        <dbReference type="SAM" id="Phobius"/>
    </source>
</evidence>
<keyword evidence="10" id="KW-1208">Phospholipid metabolism</keyword>
<feature type="transmembrane region" description="Helical" evidence="12">
    <location>
        <begin position="215"/>
        <end position="233"/>
    </location>
</feature>
<keyword evidence="5 12" id="KW-0812">Transmembrane</keyword>
<dbReference type="PROSITE" id="PS51257">
    <property type="entry name" value="PROKAR_LIPOPROTEIN"/>
    <property type="match status" value="1"/>
</dbReference>
<proteinExistence type="inferred from homology"/>
<comment type="subcellular location">
    <subcellularLocation>
        <location evidence="1">Membrane</location>
        <topology evidence="1">Multi-pass membrane protein</topology>
    </subcellularLocation>
</comment>
<feature type="transmembrane region" description="Helical" evidence="12">
    <location>
        <begin position="239"/>
        <end position="259"/>
    </location>
</feature>
<evidence type="ECO:0000256" key="3">
    <source>
        <dbReference type="ARBA" id="ARBA00022516"/>
    </source>
</evidence>
<protein>
    <submittedName>
        <fullName evidence="13">CDP-diacylglycerol--serine O-phosphatidyltransferase</fullName>
    </submittedName>
</protein>
<evidence type="ECO:0000256" key="2">
    <source>
        <dbReference type="ARBA" id="ARBA00010441"/>
    </source>
</evidence>
<reference evidence="14" key="1">
    <citation type="submission" date="2017-08" db="EMBL/GenBank/DDBJ databases">
        <title>A dynamic microbial community with high functional redundancy inhabits the cold, oxic subseafloor aquifer.</title>
        <authorList>
            <person name="Tully B.J."/>
            <person name="Wheat C.G."/>
            <person name="Glazer B.T."/>
            <person name="Huber J.A."/>
        </authorList>
    </citation>
    <scope>NUCLEOTIDE SEQUENCE [LARGE SCALE GENOMIC DNA]</scope>
</reference>
<name>A0A2A4YD31_UNCAE</name>
<evidence type="ECO:0000256" key="8">
    <source>
        <dbReference type="ARBA" id="ARBA00023136"/>
    </source>
</evidence>
<dbReference type="InterPro" id="IPR000462">
    <property type="entry name" value="CDP-OH_P_trans"/>
</dbReference>
<evidence type="ECO:0000256" key="9">
    <source>
        <dbReference type="ARBA" id="ARBA00023209"/>
    </source>
</evidence>
<feature type="transmembrane region" description="Helical" evidence="12">
    <location>
        <begin position="143"/>
        <end position="164"/>
    </location>
</feature>
<feature type="transmembrane region" description="Helical" evidence="12">
    <location>
        <begin position="7"/>
        <end position="26"/>
    </location>
</feature>
<keyword evidence="7" id="KW-0443">Lipid metabolism</keyword>
<evidence type="ECO:0000313" key="13">
    <source>
        <dbReference type="EMBL" id="PCI92832.1"/>
    </source>
</evidence>
<dbReference type="PROSITE" id="PS00379">
    <property type="entry name" value="CDP_ALCOHOL_P_TRANSF"/>
    <property type="match status" value="1"/>
</dbReference>
<comment type="caution">
    <text evidence="13">The sequence shown here is derived from an EMBL/GenBank/DDBJ whole genome shotgun (WGS) entry which is preliminary data.</text>
</comment>
<keyword evidence="6 12" id="KW-1133">Transmembrane helix</keyword>